<dbReference type="Pfam" id="PF00300">
    <property type="entry name" value="His_Phos_1"/>
    <property type="match status" value="1"/>
</dbReference>
<dbReference type="InterPro" id="IPR013078">
    <property type="entry name" value="His_Pase_superF_clade-1"/>
</dbReference>
<name>A0A917P723_9DEIO</name>
<keyword evidence="2" id="KW-1185">Reference proteome</keyword>
<dbReference type="PANTHER" id="PTHR48100">
    <property type="entry name" value="BROAD-SPECIFICITY PHOSPHATASE YOR283W-RELATED"/>
    <property type="match status" value="1"/>
</dbReference>
<dbReference type="InterPro" id="IPR050275">
    <property type="entry name" value="PGM_Phosphatase"/>
</dbReference>
<dbReference type="CDD" id="cd07067">
    <property type="entry name" value="HP_PGM_like"/>
    <property type="match status" value="1"/>
</dbReference>
<gene>
    <name evidence="1" type="ORF">GCM10008939_06020</name>
</gene>
<dbReference type="Proteomes" id="UP000635726">
    <property type="component" value="Unassembled WGS sequence"/>
</dbReference>
<dbReference type="InterPro" id="IPR029033">
    <property type="entry name" value="His_PPase_superfam"/>
</dbReference>
<comment type="caution">
    <text evidence="1">The sequence shown here is derived from an EMBL/GenBank/DDBJ whole genome shotgun (WGS) entry which is preliminary data.</text>
</comment>
<organism evidence="1 2">
    <name type="scientific">Deinococcus aquiradiocola</name>
    <dbReference type="NCBI Taxonomy" id="393059"/>
    <lineage>
        <taxon>Bacteria</taxon>
        <taxon>Thermotogati</taxon>
        <taxon>Deinococcota</taxon>
        <taxon>Deinococci</taxon>
        <taxon>Deinococcales</taxon>
        <taxon>Deinococcaceae</taxon>
        <taxon>Deinococcus</taxon>
    </lineage>
</organism>
<dbReference type="EMBL" id="BMOE01000001">
    <property type="protein sequence ID" value="GGJ64932.1"/>
    <property type="molecule type" value="Genomic_DNA"/>
</dbReference>
<sequence>MLDLYVVRHAATVPNAERRYPRPGEDAPLSRDGERQAAALRLPRAGTVYVSPARRCLQTAALAGCGDVRVTGELREAEFGVMAGHTWAELEARYGAAPARWTTALGDPRGTDGPPGGESGAAFHARVQGWLDTLPPTGTAVAFTHLGPLLAVLRLTVGLLAAEAPTGTAAHLRRAGTAWWLVSLAPGT</sequence>
<dbReference type="GO" id="GO:0005737">
    <property type="term" value="C:cytoplasm"/>
    <property type="evidence" value="ECO:0007669"/>
    <property type="project" value="TreeGrafter"/>
</dbReference>
<evidence type="ECO:0000313" key="1">
    <source>
        <dbReference type="EMBL" id="GGJ64932.1"/>
    </source>
</evidence>
<reference evidence="1" key="1">
    <citation type="journal article" date="2014" name="Int. J. Syst. Evol. Microbiol.">
        <title>Complete genome sequence of Corynebacterium casei LMG S-19264T (=DSM 44701T), isolated from a smear-ripened cheese.</title>
        <authorList>
            <consortium name="US DOE Joint Genome Institute (JGI-PGF)"/>
            <person name="Walter F."/>
            <person name="Albersmeier A."/>
            <person name="Kalinowski J."/>
            <person name="Ruckert C."/>
        </authorList>
    </citation>
    <scope>NUCLEOTIDE SEQUENCE</scope>
    <source>
        <strain evidence="1">JCM 14371</strain>
    </source>
</reference>
<dbReference type="PANTHER" id="PTHR48100:SF1">
    <property type="entry name" value="HISTIDINE PHOSPHATASE FAMILY PROTEIN-RELATED"/>
    <property type="match status" value="1"/>
</dbReference>
<accession>A0A917P723</accession>
<reference evidence="1" key="2">
    <citation type="submission" date="2020-09" db="EMBL/GenBank/DDBJ databases">
        <authorList>
            <person name="Sun Q."/>
            <person name="Ohkuma M."/>
        </authorList>
    </citation>
    <scope>NUCLEOTIDE SEQUENCE</scope>
    <source>
        <strain evidence="1">JCM 14371</strain>
    </source>
</reference>
<proteinExistence type="predicted"/>
<dbReference type="SUPFAM" id="SSF53254">
    <property type="entry name" value="Phosphoglycerate mutase-like"/>
    <property type="match status" value="1"/>
</dbReference>
<dbReference type="SMART" id="SM00855">
    <property type="entry name" value="PGAM"/>
    <property type="match status" value="1"/>
</dbReference>
<evidence type="ECO:0000313" key="2">
    <source>
        <dbReference type="Proteomes" id="UP000635726"/>
    </source>
</evidence>
<protein>
    <submittedName>
        <fullName evidence="1">Alpha-ribazole-5'-phosphate phosphatase</fullName>
    </submittedName>
</protein>
<dbReference type="AlphaFoldDB" id="A0A917P723"/>
<dbReference type="GO" id="GO:0016791">
    <property type="term" value="F:phosphatase activity"/>
    <property type="evidence" value="ECO:0007669"/>
    <property type="project" value="TreeGrafter"/>
</dbReference>
<dbReference type="Gene3D" id="3.40.50.1240">
    <property type="entry name" value="Phosphoglycerate mutase-like"/>
    <property type="match status" value="1"/>
</dbReference>
<dbReference type="RefSeq" id="WP_188960706.1">
    <property type="nucleotide sequence ID" value="NZ_BMOE01000001.1"/>
</dbReference>